<dbReference type="GO" id="GO:0120029">
    <property type="term" value="P:proton export across plasma membrane"/>
    <property type="evidence" value="ECO:0007669"/>
    <property type="project" value="InterPro"/>
</dbReference>
<dbReference type="GO" id="GO:0030007">
    <property type="term" value="P:intracellular potassium ion homeostasis"/>
    <property type="evidence" value="ECO:0007669"/>
    <property type="project" value="TreeGrafter"/>
</dbReference>
<keyword evidence="10" id="KW-0739">Sodium transport</keyword>
<feature type="transmembrane region" description="Helical" evidence="12">
    <location>
        <begin position="366"/>
        <end position="388"/>
    </location>
</feature>
<accession>A0A095D8J4</accession>
<sequence length="922" mass="101383">MTAFQPFEVTVPHLAYAFLGGFVVIFGMVSLFVKEKLYVGEAPIATLVGIIIGPHCLNLFNPLGWGGGSESTADDITLEVTRVVIAISVFAVGVELPKAYMKRHWRSLFFLLGPCMVWGWMVSALLIWGLIPDLTFLASLVVAAGVTPTDPILAQAVIGGKFADKHVPAHIRHLLSAESGSNDGAAFPFLYIALYLLLDASPGHAVGEWFYMTWAYEIILGVVIGAILGFCARKFMKFAERKRLIDRQSYVAQYVSLAVLSIGVTSLLGSDDLLSAFACGCAFAWDGFFNKATEDAVFSNVIDLLFNCAAFIYIGAIIPFNNFNDLPDLRVWRLVVLAILILLVRRLPAIIACYKFIPDIKTFREALFTGWFGPMGVGAVFISTLARSSLPEGQPEKNTEAVDRLKDVIMPVTLFLVLSSIVTHGMSIPFFSLGRRVHSITYTRSRNLSMDTRGDEPAWTTHARRIIPGQEIIVNRDDDDEEGDLGVRRKDTFTSETNGRIKEKIEEEDSGESSSSRTRQGEMIEMKEKRDPSRRGSRGSQASQASQGEAAEEGERWRSSGEESSDVANDPETQREMEEGREEIRDKEGGGRRTPTLAKYREGNHLIVERKIKDSDEVEVEVIRNHFADNKKTESDRFTHPHRLKSRELDDLLHHLPKSLEHATSRVQNGGKDAVDRLGLGLMATVTPEPTPPIESHDSPRHDYGYPLERTQSPEGLAEEGRDGESPGDVSHGGAYEEDEADYEDVPDESPRQKKKKMKPPAIVVSRQNSAGPPRRSIRSRLFGRQQQSSNSSSRAEEGLAPPNPSLLAPSQSLSRPQTIAAEPESILADDSRGSSSPYQPQNLAIPLTRTLSASRSSPAVRFADDASPSTDTAPGQSNYGSNAPGFKKNPALAMYRSTSVQSTGSNKDGPSVSFVEPEIKR</sequence>
<keyword evidence="4" id="KW-0050">Antiport</keyword>
<evidence type="ECO:0000256" key="9">
    <source>
        <dbReference type="ARBA" id="ARBA00023136"/>
    </source>
</evidence>
<dbReference type="FunFam" id="1.20.1530.20:FF:000015">
    <property type="entry name" value="Na(+)/H(+) antiporter 2"/>
    <property type="match status" value="1"/>
</dbReference>
<evidence type="ECO:0000256" key="1">
    <source>
        <dbReference type="ARBA" id="ARBA00004141"/>
    </source>
</evidence>
<evidence type="ECO:0000256" key="10">
    <source>
        <dbReference type="ARBA" id="ARBA00023201"/>
    </source>
</evidence>
<feature type="compositionally biased region" description="Polar residues" evidence="11">
    <location>
        <begin position="868"/>
        <end position="882"/>
    </location>
</feature>
<feature type="transmembrane region" description="Helical" evidence="12">
    <location>
        <begin position="108"/>
        <end position="131"/>
    </location>
</feature>
<dbReference type="InterPro" id="IPR004712">
    <property type="entry name" value="Na+/H+_antiporter_fungi"/>
</dbReference>
<dbReference type="VEuPathDB" id="FungiDB:CNBG_3224"/>
<comment type="similarity">
    <text evidence="2">Belongs to the fungal Na(+)/H(+) exchanger family.</text>
</comment>
<feature type="compositionally biased region" description="Low complexity" evidence="11">
    <location>
        <begin position="538"/>
        <end position="549"/>
    </location>
</feature>
<dbReference type="GO" id="GO:0036376">
    <property type="term" value="P:sodium ion export across plasma membrane"/>
    <property type="evidence" value="ECO:0007669"/>
    <property type="project" value="InterPro"/>
</dbReference>
<dbReference type="Proteomes" id="UP000029445">
    <property type="component" value="Chromosome 1"/>
</dbReference>
<keyword evidence="6 12" id="KW-1133">Transmembrane helix</keyword>
<feature type="transmembrane region" description="Helical" evidence="12">
    <location>
        <begin position="408"/>
        <end position="431"/>
    </location>
</feature>
<dbReference type="GO" id="GO:0005886">
    <property type="term" value="C:plasma membrane"/>
    <property type="evidence" value="ECO:0007669"/>
    <property type="project" value="InterPro"/>
</dbReference>
<name>A0A095D8J4_CRYD2</name>
<feature type="compositionally biased region" description="Basic and acidic residues" evidence="11">
    <location>
        <begin position="572"/>
        <end position="591"/>
    </location>
</feature>
<feature type="compositionally biased region" description="Basic and acidic residues" evidence="11">
    <location>
        <begin position="519"/>
        <end position="534"/>
    </location>
</feature>
<evidence type="ECO:0000256" key="2">
    <source>
        <dbReference type="ARBA" id="ARBA00005248"/>
    </source>
</evidence>
<protein>
    <submittedName>
        <fullName evidence="14">Na+/H+ exchanger AnNHA1</fullName>
    </submittedName>
</protein>
<feature type="compositionally biased region" description="Basic and acidic residues" evidence="11">
    <location>
        <begin position="695"/>
        <end position="704"/>
    </location>
</feature>
<feature type="compositionally biased region" description="Low complexity" evidence="11">
    <location>
        <begin position="806"/>
        <end position="815"/>
    </location>
</feature>
<dbReference type="AlphaFoldDB" id="A0A095D8J4"/>
<evidence type="ECO:0000256" key="8">
    <source>
        <dbReference type="ARBA" id="ARBA00023065"/>
    </source>
</evidence>
<evidence type="ECO:0000256" key="6">
    <source>
        <dbReference type="ARBA" id="ARBA00022989"/>
    </source>
</evidence>
<dbReference type="KEGG" id="cdeu:CNBG_3224"/>
<feature type="compositionally biased region" description="Acidic residues" evidence="11">
    <location>
        <begin position="736"/>
        <end position="748"/>
    </location>
</feature>
<reference evidence="14 15" key="1">
    <citation type="journal article" date="2011" name="MBio">
        <title>Genome variation in Cryptococcus gattii, an emerging pathogen of immunocompetent hosts.</title>
        <authorList>
            <person name="D'Souza C.A."/>
            <person name="Kronstad J.W."/>
            <person name="Taylor G."/>
            <person name="Warren R."/>
            <person name="Yuen M."/>
            <person name="Hu G."/>
            <person name="Jung W.H."/>
            <person name="Sham A."/>
            <person name="Kidd S.E."/>
            <person name="Tangen K."/>
            <person name="Lee N."/>
            <person name="Zeilmaker T."/>
            <person name="Sawkins J."/>
            <person name="McVicker G."/>
            <person name="Shah S."/>
            <person name="Gnerre S."/>
            <person name="Griggs A."/>
            <person name="Zeng Q."/>
            <person name="Bartlett K."/>
            <person name="Li W."/>
            <person name="Wang X."/>
            <person name="Heitman J."/>
            <person name="Stajich J.E."/>
            <person name="Fraser J.A."/>
            <person name="Meyer W."/>
            <person name="Carter D."/>
            <person name="Schein J."/>
            <person name="Krzywinski M."/>
            <person name="Kwon-Chung K.J."/>
            <person name="Varma A."/>
            <person name="Wang J."/>
            <person name="Brunham R."/>
            <person name="Fyfe M."/>
            <person name="Ouellette B.F."/>
            <person name="Siddiqui A."/>
            <person name="Marra M."/>
            <person name="Jones S."/>
            <person name="Holt R."/>
            <person name="Birren B.W."/>
            <person name="Galagan J.E."/>
            <person name="Cuomo C.A."/>
        </authorList>
    </citation>
    <scope>NUCLEOTIDE SEQUENCE [LARGE SCALE GENOMIC DNA]</scope>
    <source>
        <strain evidence="14 15">R265</strain>
    </source>
</reference>
<dbReference type="GO" id="GO:0042391">
    <property type="term" value="P:regulation of membrane potential"/>
    <property type="evidence" value="ECO:0007669"/>
    <property type="project" value="InterPro"/>
</dbReference>
<evidence type="ECO:0000256" key="7">
    <source>
        <dbReference type="ARBA" id="ARBA00023053"/>
    </source>
</evidence>
<keyword evidence="8" id="KW-0406">Ion transport</keyword>
<comment type="subcellular location">
    <subcellularLocation>
        <location evidence="1">Membrane</location>
        <topology evidence="1">Multi-pass membrane protein</topology>
    </subcellularLocation>
</comment>
<feature type="transmembrane region" description="Helical" evidence="12">
    <location>
        <begin position="210"/>
        <end position="230"/>
    </location>
</feature>
<dbReference type="InterPro" id="IPR006153">
    <property type="entry name" value="Cation/H_exchanger_TM"/>
</dbReference>
<feature type="transmembrane region" description="Helical" evidence="12">
    <location>
        <begin position="250"/>
        <end position="267"/>
    </location>
</feature>
<keyword evidence="9 12" id="KW-0472">Membrane</keyword>
<keyword evidence="15" id="KW-1185">Reference proteome</keyword>
<feature type="transmembrane region" description="Helical" evidence="12">
    <location>
        <begin position="80"/>
        <end position="96"/>
    </location>
</feature>
<dbReference type="STRING" id="294750.A0A095D8J4"/>
<dbReference type="HOGENOM" id="CLU_008635_2_0_1"/>
<keyword evidence="7" id="KW-0915">Sodium</keyword>
<evidence type="ECO:0000256" key="11">
    <source>
        <dbReference type="SAM" id="MobiDB-lite"/>
    </source>
</evidence>
<dbReference type="GO" id="GO:0015385">
    <property type="term" value="F:sodium:proton antiporter activity"/>
    <property type="evidence" value="ECO:0007669"/>
    <property type="project" value="InterPro"/>
</dbReference>
<dbReference type="PANTHER" id="PTHR31382:SF4">
    <property type="entry name" value="NA(+)_H(+) ANTIPORTER"/>
    <property type="match status" value="1"/>
</dbReference>
<evidence type="ECO:0000256" key="5">
    <source>
        <dbReference type="ARBA" id="ARBA00022692"/>
    </source>
</evidence>
<dbReference type="EMBL" id="CP025759">
    <property type="protein sequence ID" value="KGB77386.1"/>
    <property type="molecule type" value="Genomic_DNA"/>
</dbReference>
<gene>
    <name evidence="14" type="ORF">CNBG_3224</name>
</gene>
<evidence type="ECO:0000256" key="3">
    <source>
        <dbReference type="ARBA" id="ARBA00022448"/>
    </source>
</evidence>
<dbReference type="OMA" id="HEQHTID"/>
<dbReference type="RefSeq" id="XP_062883202.1">
    <property type="nucleotide sequence ID" value="XM_063027247.1"/>
</dbReference>
<dbReference type="GeneID" id="88179522"/>
<keyword evidence="5 12" id="KW-0812">Transmembrane</keyword>
<evidence type="ECO:0000259" key="13">
    <source>
        <dbReference type="Pfam" id="PF00999"/>
    </source>
</evidence>
<feature type="transmembrane region" description="Helical" evidence="12">
    <location>
        <begin position="301"/>
        <end position="320"/>
    </location>
</feature>
<dbReference type="Pfam" id="PF00999">
    <property type="entry name" value="Na_H_Exchanger"/>
    <property type="match status" value="1"/>
</dbReference>
<feature type="compositionally biased region" description="Polar residues" evidence="11">
    <location>
        <begin position="897"/>
        <end position="909"/>
    </location>
</feature>
<dbReference type="PANTHER" id="PTHR31382">
    <property type="entry name" value="NA(+)/H(+) ANTIPORTER"/>
    <property type="match status" value="1"/>
</dbReference>
<evidence type="ECO:0000313" key="15">
    <source>
        <dbReference type="Proteomes" id="UP000029445"/>
    </source>
</evidence>
<evidence type="ECO:0000256" key="4">
    <source>
        <dbReference type="ARBA" id="ARBA00022449"/>
    </source>
</evidence>
<feature type="transmembrane region" description="Helical" evidence="12">
    <location>
        <begin position="332"/>
        <end position="354"/>
    </location>
</feature>
<feature type="transmembrane region" description="Helical" evidence="12">
    <location>
        <begin position="14"/>
        <end position="33"/>
    </location>
</feature>
<feature type="compositionally biased region" description="Basic and acidic residues" evidence="11">
    <location>
        <begin position="485"/>
        <end position="505"/>
    </location>
</feature>
<reference evidence="14 15" key="2">
    <citation type="journal article" date="2018" name="Proc. Natl. Acad. Sci.">
        <title>RNAi is a critical determinant of centromere evolution in closely related fungi.</title>
        <authorList>
            <person name="Yadav V."/>
            <person name="Sun S."/>
            <person name="Billmyre R.B."/>
            <person name="Thimmappa B.C."/>
            <person name="Shea T."/>
            <person name="Lintner R."/>
            <person name="Bakkeren G."/>
            <person name="Cuomo C.A."/>
            <person name="Heitman J."/>
            <person name="Sanyal K."/>
        </authorList>
    </citation>
    <scope>NUCLEOTIDE SEQUENCE [LARGE SCALE GENOMIC DNA]</scope>
    <source>
        <strain evidence="14 15">R265</strain>
    </source>
</reference>
<organism evidence="14 15">
    <name type="scientific">Cryptococcus deuterogattii (strain R265)</name>
    <name type="common">Cryptococcus gattii VGII (strain R265)</name>
    <dbReference type="NCBI Taxonomy" id="294750"/>
    <lineage>
        <taxon>Eukaryota</taxon>
        <taxon>Fungi</taxon>
        <taxon>Dikarya</taxon>
        <taxon>Basidiomycota</taxon>
        <taxon>Agaricomycotina</taxon>
        <taxon>Tremellomycetes</taxon>
        <taxon>Tremellales</taxon>
        <taxon>Cryptococcaceae</taxon>
        <taxon>Cryptococcus</taxon>
        <taxon>Cryptococcus gattii species complex</taxon>
    </lineage>
</organism>
<feature type="region of interest" description="Disordered" evidence="11">
    <location>
        <begin position="684"/>
        <end position="922"/>
    </location>
</feature>
<evidence type="ECO:0000313" key="14">
    <source>
        <dbReference type="EMBL" id="KGB77386.1"/>
    </source>
</evidence>
<feature type="compositionally biased region" description="Polar residues" evidence="11">
    <location>
        <begin position="834"/>
        <end position="843"/>
    </location>
</feature>
<dbReference type="OrthoDB" id="2190219at2759"/>
<feature type="domain" description="Cation/H+ exchanger transmembrane" evidence="13">
    <location>
        <begin position="29"/>
        <end position="431"/>
    </location>
</feature>
<feature type="transmembrane region" description="Helical" evidence="12">
    <location>
        <begin position="42"/>
        <end position="60"/>
    </location>
</feature>
<keyword evidence="3" id="KW-0813">Transport</keyword>
<feature type="region of interest" description="Disordered" evidence="11">
    <location>
        <begin position="470"/>
        <end position="601"/>
    </location>
</feature>
<proteinExistence type="inferred from homology"/>
<evidence type="ECO:0000256" key="12">
    <source>
        <dbReference type="SAM" id="Phobius"/>
    </source>
</evidence>